<dbReference type="EMBL" id="JBBUKT010000012">
    <property type="protein sequence ID" value="MEK7953622.1"/>
    <property type="molecule type" value="Genomic_DNA"/>
</dbReference>
<dbReference type="InterPro" id="IPR032675">
    <property type="entry name" value="LRR_dom_sf"/>
</dbReference>
<keyword evidence="2" id="KW-1185">Reference proteome</keyword>
<evidence type="ECO:0000313" key="2">
    <source>
        <dbReference type="Proteomes" id="UP001371305"/>
    </source>
</evidence>
<protein>
    <submittedName>
        <fullName evidence="1">STM4015 family protein</fullName>
    </submittedName>
</protein>
<proteinExistence type="predicted"/>
<organism evidence="1 2">
    <name type="scientific">Luteolibacter soli</name>
    <dbReference type="NCBI Taxonomy" id="3135280"/>
    <lineage>
        <taxon>Bacteria</taxon>
        <taxon>Pseudomonadati</taxon>
        <taxon>Verrucomicrobiota</taxon>
        <taxon>Verrucomicrobiia</taxon>
        <taxon>Verrucomicrobiales</taxon>
        <taxon>Verrucomicrobiaceae</taxon>
        <taxon>Luteolibacter</taxon>
    </lineage>
</organism>
<dbReference type="Gene3D" id="3.80.10.10">
    <property type="entry name" value="Ribonuclease Inhibitor"/>
    <property type="match status" value="1"/>
</dbReference>
<dbReference type="Proteomes" id="UP001371305">
    <property type="component" value="Unassembled WGS sequence"/>
</dbReference>
<comment type="caution">
    <text evidence="1">The sequence shown here is derived from an EMBL/GenBank/DDBJ whole genome shotgun (WGS) entry which is preliminary data.</text>
</comment>
<name>A0ABU9B0S7_9BACT</name>
<accession>A0ABU9B0S7</accession>
<sequence length="304" mass="33219">MIDDHLKEWFGQKVEDYQPGAGYGLSIPRFGYSYDDEDAFSPEIVATYLADPRAATIKALVFGMPGESGESFQAIIRILVDHAGKLPALRGIFLGDIEQEENEMSWIEQGDIGLILAAFPNLEELRVRGQSSLELSPCKNEGLKRLTIETGGMPTAVLHNLARCSFPNLEHLELWLGDDGYGWEGDLDDVLPAIEPALFPKLKSLGIRNSLIADELAEAMTNAPVLGQLEALDLSLGTMTDKGAEALIASGKVRNLKSLNLHRNYLTDATIARLQGLGPKVDVGAQEKPDDWDGEPHYYVAVGE</sequence>
<gene>
    <name evidence="1" type="ORF">WKV53_24110</name>
</gene>
<dbReference type="RefSeq" id="WP_341407387.1">
    <property type="nucleotide sequence ID" value="NZ_JBBUKT010000012.1"/>
</dbReference>
<dbReference type="NCBIfam" id="NF038076">
    <property type="entry name" value="fam_STM4015"/>
    <property type="match status" value="1"/>
</dbReference>
<evidence type="ECO:0000313" key="1">
    <source>
        <dbReference type="EMBL" id="MEK7953622.1"/>
    </source>
</evidence>
<dbReference type="InterPro" id="IPR047722">
    <property type="entry name" value="STM4015-like"/>
</dbReference>
<dbReference type="SUPFAM" id="SSF52047">
    <property type="entry name" value="RNI-like"/>
    <property type="match status" value="1"/>
</dbReference>
<reference evidence="1 2" key="1">
    <citation type="submission" date="2024-04" db="EMBL/GenBank/DDBJ databases">
        <title>Luteolibacter sp. isolated from soil.</title>
        <authorList>
            <person name="An J."/>
        </authorList>
    </citation>
    <scope>NUCLEOTIDE SEQUENCE [LARGE SCALE GENOMIC DNA]</scope>
    <source>
        <strain evidence="1 2">Y139</strain>
    </source>
</reference>